<dbReference type="RefSeq" id="WP_053234303.1">
    <property type="nucleotide sequence ID" value="NZ_CP011125.1"/>
</dbReference>
<dbReference type="OrthoDB" id="9769113at2"/>
<dbReference type="STRING" id="927083.DB32_004139"/>
<dbReference type="Gene3D" id="3.90.25.10">
    <property type="entry name" value="UDP-galactose 4-epimerase, domain 1"/>
    <property type="match status" value="1"/>
</dbReference>
<name>A0A0F6W4D6_9BACT</name>
<gene>
    <name evidence="2" type="ORF">DB32_004139</name>
</gene>
<keyword evidence="3" id="KW-1185">Reference proteome</keyword>
<accession>A0A0F6W4D6</accession>
<evidence type="ECO:0000313" key="2">
    <source>
        <dbReference type="EMBL" id="AKF06990.1"/>
    </source>
</evidence>
<reference evidence="2 3" key="1">
    <citation type="submission" date="2015-03" db="EMBL/GenBank/DDBJ databases">
        <title>Genome assembly of Sandaracinus amylolyticus DSM 53668.</title>
        <authorList>
            <person name="Sharma G."/>
            <person name="Subramanian S."/>
        </authorList>
    </citation>
    <scope>NUCLEOTIDE SEQUENCE [LARGE SCALE GENOMIC DNA]</scope>
    <source>
        <strain evidence="2 3">DSM 53668</strain>
    </source>
</reference>
<dbReference type="PANTHER" id="PTHR43000">
    <property type="entry name" value="DTDP-D-GLUCOSE 4,6-DEHYDRATASE-RELATED"/>
    <property type="match status" value="1"/>
</dbReference>
<dbReference type="AlphaFoldDB" id="A0A0F6W4D6"/>
<proteinExistence type="predicted"/>
<sequence length="340" mass="38097">MRCLITGGAGFIGRWVVQRLLDDGHEVLALDDLSNGRRENLREFEGRSGFAGLVHGDLADPETLARVFQRGPWDLVLHLGASIHVQKSIDDPYPTFRNDVEGTFRVLEACRREYFARNGLDVDARQFDFDRDVPRLRDRRPRVVVMSTCMVYATSSMPIVETHPFRPASPYAASKIASDHLALSYFHAYRLPVTVVRPFNTYGPFQKSNGEGGVVSIFLQRDLAGKPLLVKGTGEQTRDLLYVEDCADFVVRAATSDAAEGQVINAGTGRDIAVRDLAELCRTGSNVVERVPHDHPQAEIMRLCTDASKAKQLLGWEPTTSLEEGLRRTRAWLDSNRWAW</sequence>
<evidence type="ECO:0000259" key="1">
    <source>
        <dbReference type="Pfam" id="PF16363"/>
    </source>
</evidence>
<protein>
    <submittedName>
        <fullName evidence="2">UDP-glucose 4-epimerase</fullName>
    </submittedName>
</protein>
<evidence type="ECO:0000313" key="3">
    <source>
        <dbReference type="Proteomes" id="UP000034883"/>
    </source>
</evidence>
<dbReference type="Proteomes" id="UP000034883">
    <property type="component" value="Chromosome"/>
</dbReference>
<dbReference type="Pfam" id="PF16363">
    <property type="entry name" value="GDP_Man_Dehyd"/>
    <property type="match status" value="1"/>
</dbReference>
<organism evidence="2 3">
    <name type="scientific">Sandaracinus amylolyticus</name>
    <dbReference type="NCBI Taxonomy" id="927083"/>
    <lineage>
        <taxon>Bacteria</taxon>
        <taxon>Pseudomonadati</taxon>
        <taxon>Myxococcota</taxon>
        <taxon>Polyangia</taxon>
        <taxon>Polyangiales</taxon>
        <taxon>Sandaracinaceae</taxon>
        <taxon>Sandaracinus</taxon>
    </lineage>
</organism>
<dbReference type="InterPro" id="IPR016040">
    <property type="entry name" value="NAD(P)-bd_dom"/>
</dbReference>
<dbReference type="EMBL" id="CP011125">
    <property type="protein sequence ID" value="AKF06990.1"/>
    <property type="molecule type" value="Genomic_DNA"/>
</dbReference>
<dbReference type="SUPFAM" id="SSF51735">
    <property type="entry name" value="NAD(P)-binding Rossmann-fold domains"/>
    <property type="match status" value="1"/>
</dbReference>
<dbReference type="Gene3D" id="3.40.50.720">
    <property type="entry name" value="NAD(P)-binding Rossmann-like Domain"/>
    <property type="match status" value="1"/>
</dbReference>
<feature type="domain" description="NAD(P)-binding" evidence="1">
    <location>
        <begin position="4"/>
        <end position="329"/>
    </location>
</feature>
<dbReference type="KEGG" id="samy:DB32_004139"/>
<dbReference type="InterPro" id="IPR036291">
    <property type="entry name" value="NAD(P)-bd_dom_sf"/>
</dbReference>